<evidence type="ECO:0000313" key="2">
    <source>
        <dbReference type="EMBL" id="MBU8868063.1"/>
    </source>
</evidence>
<evidence type="ECO:0000256" key="1">
    <source>
        <dbReference type="SAM" id="Coils"/>
    </source>
</evidence>
<evidence type="ECO:0000313" key="3">
    <source>
        <dbReference type="Proteomes" id="UP000824166"/>
    </source>
</evidence>
<proteinExistence type="predicted"/>
<dbReference type="Proteomes" id="UP000824166">
    <property type="component" value="Unassembled WGS sequence"/>
</dbReference>
<organism evidence="2 3">
    <name type="scientific">Paenarthrobacter aromaticivorans</name>
    <dbReference type="NCBI Taxonomy" id="2849150"/>
    <lineage>
        <taxon>Bacteria</taxon>
        <taxon>Bacillati</taxon>
        <taxon>Actinomycetota</taxon>
        <taxon>Actinomycetes</taxon>
        <taxon>Micrococcales</taxon>
        <taxon>Micrococcaceae</taxon>
        <taxon>Paenarthrobacter</taxon>
    </lineage>
</organism>
<sequence length="186" mass="20374">MDPHNKVPSPDNYAAFLARLDAATASLSTRARALDKALPAISLLLGRYQRALRGWERRLVRINEELARHSGKPQTSAALGELQRTAVQMGSMHSAQVLRLTEKLSLMQGRRDAISRSLLELEASRAKLDASRRLSKDRENLSRALYELAGTGGGVAKIPDLGLRNDLKEAREAVILAEALLEVKGS</sequence>
<accession>A0ABS6I8L2</accession>
<keyword evidence="1" id="KW-0175">Coiled coil</keyword>
<comment type="caution">
    <text evidence="2">The sequence shown here is derived from an EMBL/GenBank/DDBJ whole genome shotgun (WGS) entry which is preliminary data.</text>
</comment>
<dbReference type="EMBL" id="JAHOPC010000012">
    <property type="protein sequence ID" value="MBU8868063.1"/>
    <property type="molecule type" value="Genomic_DNA"/>
</dbReference>
<feature type="coiled-coil region" evidence="1">
    <location>
        <begin position="45"/>
        <end position="72"/>
    </location>
</feature>
<dbReference type="RefSeq" id="WP_216926188.1">
    <property type="nucleotide sequence ID" value="NZ_JAHOPC010000012.1"/>
</dbReference>
<name>A0ABS6I8L2_9MICC</name>
<protein>
    <submittedName>
        <fullName evidence="2">Uncharacterized protein</fullName>
    </submittedName>
</protein>
<keyword evidence="3" id="KW-1185">Reference proteome</keyword>
<reference evidence="2 3" key="1">
    <citation type="submission" date="2021-06" db="EMBL/GenBank/DDBJ databases">
        <authorList>
            <person name="Jeong J.W."/>
        </authorList>
    </citation>
    <scope>NUCLEOTIDE SEQUENCE [LARGE SCALE GENOMIC DNA]</scope>
    <source>
        <strain evidence="2 3">MMS21-TAE1-1</strain>
    </source>
</reference>
<gene>
    <name evidence="2" type="ORF">KSW38_17375</name>
</gene>